<dbReference type="OrthoDB" id="9782972at2"/>
<dbReference type="InterPro" id="IPR006680">
    <property type="entry name" value="Amidohydro-rel"/>
</dbReference>
<dbReference type="Gene3D" id="2.30.40.10">
    <property type="entry name" value="Urease, subunit C, domain 1"/>
    <property type="match status" value="1"/>
</dbReference>
<proteinExistence type="predicted"/>
<protein>
    <submittedName>
        <fullName evidence="2">Amidohydrolase family protein</fullName>
    </submittedName>
</protein>
<feature type="domain" description="Amidohydrolase-related" evidence="1">
    <location>
        <begin position="54"/>
        <end position="388"/>
    </location>
</feature>
<sequence>MRRTALRNARLFDSAAGVLRPHSTLVIEGERVVAATQEPIAVDDAEVIDVQGRVVLPGLIDAHVHVVAASHDLAGLSLQPPSLVGAMSAHILREMLHRGFTTVRDAAGADHGLQEAVRRGLYEGPRLFIAGQPISQTGGHADMRPRGVRGEGYFCSCAGMGLMGAIADGVGEVRRAVREQVRQGANHIKIMAGGGISSPSDPIDGTQFSMEELRAAVEEAEAANLYALAHAYSPRAVQRAVQAGVRSIEHGNLVDEATLRLMKTHGTYLVPTLSTYAALAEEGQRLGWSSAMLEKLVVVQSQGALAVQLARAEGVPVVFGTDLLGHMHGRQNGEFALRAAAMSPVEVLQSATITAARLMRQEGQIGQLVPGAWADLLVVEGDPTQDLAPLGAPEQGIRLLMQSGRVVLDRMAA</sequence>
<evidence type="ECO:0000313" key="3">
    <source>
        <dbReference type="Proteomes" id="UP000285575"/>
    </source>
</evidence>
<dbReference type="Gene3D" id="3.20.20.140">
    <property type="entry name" value="Metal-dependent hydrolases"/>
    <property type="match status" value="1"/>
</dbReference>
<dbReference type="InterPro" id="IPR051781">
    <property type="entry name" value="Metallo-dep_Hydrolase"/>
</dbReference>
<dbReference type="InterPro" id="IPR057744">
    <property type="entry name" value="OTAase-like"/>
</dbReference>
<dbReference type="SUPFAM" id="SSF51338">
    <property type="entry name" value="Composite domain of metallo-dependent hydrolases"/>
    <property type="match status" value="1"/>
</dbReference>
<dbReference type="InterPro" id="IPR032466">
    <property type="entry name" value="Metal_Hydrolase"/>
</dbReference>
<evidence type="ECO:0000313" key="2">
    <source>
        <dbReference type="EMBL" id="RVU45447.1"/>
    </source>
</evidence>
<dbReference type="AlphaFoldDB" id="A0A437RFA4"/>
<name>A0A437RFA4_9BURK</name>
<dbReference type="EMBL" id="SACR01000004">
    <property type="protein sequence ID" value="RVU45447.1"/>
    <property type="molecule type" value="Genomic_DNA"/>
</dbReference>
<dbReference type="Proteomes" id="UP000285575">
    <property type="component" value="Unassembled WGS sequence"/>
</dbReference>
<evidence type="ECO:0000259" key="1">
    <source>
        <dbReference type="Pfam" id="PF01979"/>
    </source>
</evidence>
<keyword evidence="3" id="KW-1185">Reference proteome</keyword>
<reference evidence="2 3" key="1">
    <citation type="submission" date="2019-01" db="EMBL/GenBank/DDBJ databases">
        <authorList>
            <person name="Chen W.-M."/>
        </authorList>
    </citation>
    <scope>NUCLEOTIDE SEQUENCE [LARGE SCALE GENOMIC DNA]</scope>
    <source>
        <strain evidence="2 3">KYPY4</strain>
    </source>
</reference>
<organism evidence="2 3">
    <name type="scientific">Rubrivivax rivuli</name>
    <dbReference type="NCBI Taxonomy" id="1862385"/>
    <lineage>
        <taxon>Bacteria</taxon>
        <taxon>Pseudomonadati</taxon>
        <taxon>Pseudomonadota</taxon>
        <taxon>Betaproteobacteria</taxon>
        <taxon>Burkholderiales</taxon>
        <taxon>Sphaerotilaceae</taxon>
        <taxon>Rubrivivax</taxon>
    </lineage>
</organism>
<dbReference type="SUPFAM" id="SSF51556">
    <property type="entry name" value="Metallo-dependent hydrolases"/>
    <property type="match status" value="1"/>
</dbReference>
<dbReference type="GO" id="GO:0016810">
    <property type="term" value="F:hydrolase activity, acting on carbon-nitrogen (but not peptide) bonds"/>
    <property type="evidence" value="ECO:0007669"/>
    <property type="project" value="InterPro"/>
</dbReference>
<gene>
    <name evidence="2" type="ORF">EOE66_15105</name>
</gene>
<dbReference type="RefSeq" id="WP_128229537.1">
    <property type="nucleotide sequence ID" value="NZ_SACR01000004.1"/>
</dbReference>
<dbReference type="PANTHER" id="PTHR43135">
    <property type="entry name" value="ALPHA-D-RIBOSE 1-METHYLPHOSPHONATE 5-TRIPHOSPHATE DIPHOSPHATASE"/>
    <property type="match status" value="1"/>
</dbReference>
<dbReference type="PANTHER" id="PTHR43135:SF3">
    <property type="entry name" value="ALPHA-D-RIBOSE 1-METHYLPHOSPHONATE 5-TRIPHOSPHATE DIPHOSPHATASE"/>
    <property type="match status" value="1"/>
</dbReference>
<dbReference type="InterPro" id="IPR011059">
    <property type="entry name" value="Metal-dep_hydrolase_composite"/>
</dbReference>
<dbReference type="CDD" id="cd01299">
    <property type="entry name" value="Met_dep_hydrolase_A"/>
    <property type="match status" value="1"/>
</dbReference>
<keyword evidence="2" id="KW-0378">Hydrolase</keyword>
<comment type="caution">
    <text evidence="2">The sequence shown here is derived from an EMBL/GenBank/DDBJ whole genome shotgun (WGS) entry which is preliminary data.</text>
</comment>
<dbReference type="Pfam" id="PF01979">
    <property type="entry name" value="Amidohydro_1"/>
    <property type="match status" value="1"/>
</dbReference>
<accession>A0A437RFA4</accession>